<evidence type="ECO:0000256" key="1">
    <source>
        <dbReference type="SAM" id="MobiDB-lite"/>
    </source>
</evidence>
<organism evidence="2 3">
    <name type="scientific">Arthrobacter caoxuetaonis</name>
    <dbReference type="NCBI Taxonomy" id="2886935"/>
    <lineage>
        <taxon>Bacteria</taxon>
        <taxon>Bacillati</taxon>
        <taxon>Actinomycetota</taxon>
        <taxon>Actinomycetes</taxon>
        <taxon>Micrococcales</taxon>
        <taxon>Micrococcaceae</taxon>
        <taxon>Arthrobacter</taxon>
    </lineage>
</organism>
<keyword evidence="3" id="KW-1185">Reference proteome</keyword>
<evidence type="ECO:0000313" key="2">
    <source>
        <dbReference type="EMBL" id="MCC3299453.1"/>
    </source>
</evidence>
<proteinExistence type="predicted"/>
<feature type="compositionally biased region" description="Acidic residues" evidence="1">
    <location>
        <begin position="38"/>
        <end position="51"/>
    </location>
</feature>
<name>A0A9X1MG58_9MICC</name>
<dbReference type="RefSeq" id="WP_227897439.1">
    <property type="nucleotide sequence ID" value="NZ_CP099467.1"/>
</dbReference>
<protein>
    <submittedName>
        <fullName evidence="2">Uncharacterized protein</fullName>
    </submittedName>
</protein>
<accession>A0A9X1MG58</accession>
<feature type="region of interest" description="Disordered" evidence="1">
    <location>
        <begin position="1"/>
        <end position="22"/>
    </location>
</feature>
<dbReference type="Proteomes" id="UP001139158">
    <property type="component" value="Unassembled WGS sequence"/>
</dbReference>
<sequence>MSESPYTNGYGFNPAPLDELPELDENYTDGAAEETAEADLEIDGLDADTAETAENGAGRARTAAKPASPKASFRRVAAKALEVNEASATTRAVAAVLTGSTEDVADLTAAIMTAPRGAAAALADLDEVIDALATRPWEAGVIAASMDRTRLKAVWGLLHALEAVDTPAPPARADKAGLGVVRAANELGDEQKAELVTAAELLKRS</sequence>
<reference evidence="2" key="1">
    <citation type="submission" date="2021-10" db="EMBL/GenBank/DDBJ databases">
        <title>Novel species in genus Arthrobacter.</title>
        <authorList>
            <person name="Liu Y."/>
        </authorList>
    </citation>
    <scope>NUCLEOTIDE SEQUENCE</scope>
    <source>
        <strain evidence="2">Zg-Y453</strain>
    </source>
</reference>
<comment type="caution">
    <text evidence="2">The sequence shown here is derived from an EMBL/GenBank/DDBJ whole genome shotgun (WGS) entry which is preliminary data.</text>
</comment>
<gene>
    <name evidence="2" type="ORF">LJ757_16795</name>
</gene>
<feature type="region of interest" description="Disordered" evidence="1">
    <location>
        <begin position="38"/>
        <end position="68"/>
    </location>
</feature>
<dbReference type="EMBL" id="JAJFZV010000018">
    <property type="protein sequence ID" value="MCC3299453.1"/>
    <property type="molecule type" value="Genomic_DNA"/>
</dbReference>
<dbReference type="AlphaFoldDB" id="A0A9X1MG58"/>
<evidence type="ECO:0000313" key="3">
    <source>
        <dbReference type="Proteomes" id="UP001139158"/>
    </source>
</evidence>